<dbReference type="Pfam" id="PF00849">
    <property type="entry name" value="PseudoU_synth_2"/>
    <property type="match status" value="1"/>
</dbReference>
<evidence type="ECO:0000256" key="2">
    <source>
        <dbReference type="ARBA" id="ARBA00010876"/>
    </source>
</evidence>
<dbReference type="EMBL" id="AGEI01000021">
    <property type="protein sequence ID" value="EHR33961.1"/>
    <property type="molecule type" value="Genomic_DNA"/>
</dbReference>
<dbReference type="InterPro" id="IPR050188">
    <property type="entry name" value="RluA_PseudoU_synthase"/>
</dbReference>
<dbReference type="Gene3D" id="3.10.290.10">
    <property type="entry name" value="RNA-binding S4 domain"/>
    <property type="match status" value="1"/>
</dbReference>
<dbReference type="SUPFAM" id="SSF55120">
    <property type="entry name" value="Pseudouridine synthase"/>
    <property type="match status" value="1"/>
</dbReference>
<keyword evidence="6" id="KW-0694">RNA-binding</keyword>
<dbReference type="CDD" id="cd02869">
    <property type="entry name" value="PseudoU_synth_RluA_like"/>
    <property type="match status" value="1"/>
</dbReference>
<evidence type="ECO:0000313" key="9">
    <source>
        <dbReference type="Proteomes" id="UP000004191"/>
    </source>
</evidence>
<feature type="domain" description="Pseudouridine synthase RsuA/RluA-like" evidence="7">
    <location>
        <begin position="92"/>
        <end position="246"/>
    </location>
</feature>
<dbReference type="PROSITE" id="PS50889">
    <property type="entry name" value="S4"/>
    <property type="match status" value="1"/>
</dbReference>
<comment type="caution">
    <text evidence="8">The sequence shown here is derived from an EMBL/GenBank/DDBJ whole genome shotgun (WGS) entry which is preliminary data.</text>
</comment>
<evidence type="ECO:0000256" key="3">
    <source>
        <dbReference type="ARBA" id="ARBA00023235"/>
    </source>
</evidence>
<dbReference type="eggNOG" id="COG0564">
    <property type="taxonomic scope" value="Bacteria"/>
</dbReference>
<dbReference type="Gene3D" id="3.30.2350.10">
    <property type="entry name" value="Pseudouridine synthase"/>
    <property type="match status" value="1"/>
</dbReference>
<dbReference type="GO" id="GO:0001522">
    <property type="term" value="P:pseudouridine synthesis"/>
    <property type="evidence" value="ECO:0007669"/>
    <property type="project" value="InterPro"/>
</dbReference>
<keyword evidence="9" id="KW-1185">Reference proteome</keyword>
<evidence type="ECO:0000256" key="5">
    <source>
        <dbReference type="ARBA" id="ARBA00033164"/>
    </source>
</evidence>
<evidence type="ECO:0000256" key="1">
    <source>
        <dbReference type="ARBA" id="ARBA00000073"/>
    </source>
</evidence>
<dbReference type="InterPro" id="IPR020103">
    <property type="entry name" value="PsdUridine_synth_cat_dom_sf"/>
</dbReference>
<gene>
    <name evidence="8" type="ORF">HMPREF9709_00897</name>
</gene>
<comment type="similarity">
    <text evidence="2">Belongs to the pseudouridine synthase RluA family.</text>
</comment>
<keyword evidence="3" id="KW-0413">Isomerase</keyword>
<dbReference type="HOGENOM" id="CLU_016902_1_0_9"/>
<sequence length="310" mass="36540">MRHIKIDINDNDQTLIKFLNKFFPKAPNSLIYKWIRTKKIKVNKKRVEPSTIIYKDDIVNIFIYDEEIEKWQKEDITVTSKLNLEIAYENKNIIVIDKPQNVLVHAADKKDYGNNVVDYIVDLLIQRKEYIPRLEPTFRPAVVNRIDRNTMGLVIGAKNRKTVLELNEAIETDKIKKLYLAIVHGNVDKEMTIKNKLLKDKKNIVRVSEEGKESKTIIRPIKNKENYSIVEIELQTGRTHQIRTTLKDICHPIIGDRKYGKSENTKLYRNQQLVAYKLIFSKNLEVNNHKELVVESKYKDYIFNLFNKLD</sequence>
<dbReference type="GO" id="GO:0009982">
    <property type="term" value="F:pseudouridine synthase activity"/>
    <property type="evidence" value="ECO:0007669"/>
    <property type="project" value="InterPro"/>
</dbReference>
<evidence type="ECO:0000256" key="4">
    <source>
        <dbReference type="ARBA" id="ARBA00031870"/>
    </source>
</evidence>
<organism evidence="8 9">
    <name type="scientific">Helcococcus kunzii ATCC 51366</name>
    <dbReference type="NCBI Taxonomy" id="883114"/>
    <lineage>
        <taxon>Bacteria</taxon>
        <taxon>Bacillati</taxon>
        <taxon>Bacillota</taxon>
        <taxon>Tissierellia</taxon>
        <taxon>Tissierellales</taxon>
        <taxon>Peptoniphilaceae</taxon>
        <taxon>Helcococcus</taxon>
    </lineage>
</organism>
<accession>H3NNI6</accession>
<name>H3NNI6_9FIRM</name>
<evidence type="ECO:0000259" key="7">
    <source>
        <dbReference type="Pfam" id="PF00849"/>
    </source>
</evidence>
<proteinExistence type="inferred from homology"/>
<dbReference type="GO" id="GO:0140098">
    <property type="term" value="F:catalytic activity, acting on RNA"/>
    <property type="evidence" value="ECO:0007669"/>
    <property type="project" value="UniProtKB-ARBA"/>
</dbReference>
<dbReference type="OrthoDB" id="9807829at2"/>
<evidence type="ECO:0000256" key="6">
    <source>
        <dbReference type="PROSITE-ProRule" id="PRU00182"/>
    </source>
</evidence>
<dbReference type="PANTHER" id="PTHR21600">
    <property type="entry name" value="MITOCHONDRIAL RNA PSEUDOURIDINE SYNTHASE"/>
    <property type="match status" value="1"/>
</dbReference>
<dbReference type="GO" id="GO:0006396">
    <property type="term" value="P:RNA processing"/>
    <property type="evidence" value="ECO:0007669"/>
    <property type="project" value="UniProtKB-ARBA"/>
</dbReference>
<dbReference type="RefSeq" id="WP_005398322.1">
    <property type="nucleotide sequence ID" value="NZ_JH601088.1"/>
</dbReference>
<dbReference type="PATRIC" id="fig|883114.3.peg.887"/>
<dbReference type="GO" id="GO:0003723">
    <property type="term" value="F:RNA binding"/>
    <property type="evidence" value="ECO:0007669"/>
    <property type="project" value="UniProtKB-KW"/>
</dbReference>
<evidence type="ECO:0000313" key="8">
    <source>
        <dbReference type="EMBL" id="EHR33961.1"/>
    </source>
</evidence>
<reference evidence="8 9" key="1">
    <citation type="submission" date="2012-01" db="EMBL/GenBank/DDBJ databases">
        <title>The Genome Sequence of Helcococcus kunzii ATCC 51366.</title>
        <authorList>
            <consortium name="The Broad Institute Genome Sequencing Platform"/>
            <person name="Earl A."/>
            <person name="Ward D."/>
            <person name="Feldgarden M."/>
            <person name="Gevers D."/>
            <person name="Huys G."/>
            <person name="Young S.K."/>
            <person name="Zeng Q."/>
            <person name="Gargeya S."/>
            <person name="Fitzgerald M."/>
            <person name="Haas B."/>
            <person name="Abouelleil A."/>
            <person name="Alvarado L."/>
            <person name="Arachchi H.M."/>
            <person name="Berlin A."/>
            <person name="Chapman S.B."/>
            <person name="Gearin G."/>
            <person name="Goldberg J."/>
            <person name="Griggs A."/>
            <person name="Gujja S."/>
            <person name="Hansen M."/>
            <person name="Heiman D."/>
            <person name="Howarth C."/>
            <person name="Larimer J."/>
            <person name="Lui A."/>
            <person name="MacDonald P.J.P."/>
            <person name="McCowen C."/>
            <person name="Montmayeur A."/>
            <person name="Murphy C."/>
            <person name="Neiman D."/>
            <person name="Pearson M."/>
            <person name="Priest M."/>
            <person name="Roberts A."/>
            <person name="Saif S."/>
            <person name="Shea T."/>
            <person name="Sisk P."/>
            <person name="Stolte C."/>
            <person name="Sykes S."/>
            <person name="Wortman J."/>
            <person name="Nusbaum C."/>
            <person name="Birren B."/>
        </authorList>
    </citation>
    <scope>NUCLEOTIDE SEQUENCE [LARGE SCALE GENOMIC DNA]</scope>
    <source>
        <strain evidence="8 9">ATCC 51366</strain>
    </source>
</reference>
<protein>
    <recommendedName>
        <fullName evidence="4">RNA pseudouridylate synthase</fullName>
    </recommendedName>
    <alternativeName>
        <fullName evidence="5">RNA-uridine isomerase</fullName>
    </alternativeName>
</protein>
<dbReference type="InterPro" id="IPR036986">
    <property type="entry name" value="S4_RNA-bd_sf"/>
</dbReference>
<comment type="catalytic activity">
    <reaction evidence="1">
        <text>a uridine in RNA = a pseudouridine in RNA</text>
        <dbReference type="Rhea" id="RHEA:48348"/>
        <dbReference type="Rhea" id="RHEA-COMP:12068"/>
        <dbReference type="Rhea" id="RHEA-COMP:12069"/>
        <dbReference type="ChEBI" id="CHEBI:65314"/>
        <dbReference type="ChEBI" id="CHEBI:65315"/>
    </reaction>
</comment>
<dbReference type="AlphaFoldDB" id="H3NNI6"/>
<dbReference type="GeneID" id="96998892"/>
<dbReference type="InterPro" id="IPR006145">
    <property type="entry name" value="PsdUridine_synth_RsuA/RluA"/>
</dbReference>
<dbReference type="Proteomes" id="UP000004191">
    <property type="component" value="Unassembled WGS sequence"/>
</dbReference>
<dbReference type="STRING" id="883114.HMPREF9709_00897"/>